<dbReference type="EMBL" id="PGVD01000003">
    <property type="protein sequence ID" value="PLS00780.1"/>
    <property type="molecule type" value="Genomic_DNA"/>
</dbReference>
<comment type="caution">
    <text evidence="1">The sequence shown here is derived from an EMBL/GenBank/DDBJ whole genome shotgun (WGS) entry which is preliminary data.</text>
</comment>
<name>A0A2N5GPJ6_9BACI</name>
<reference evidence="1 3" key="1">
    <citation type="submission" date="2017-11" db="EMBL/GenBank/DDBJ databases">
        <title>Comparitive Functional Genomics of Dry Heat Resistant strains isolated from the Viking Spacecraft.</title>
        <authorList>
            <person name="Seuylemezian A."/>
            <person name="Cooper K."/>
            <person name="Vaishampayan P."/>
        </authorList>
    </citation>
    <scope>NUCLEOTIDE SEQUENCE [LARGE SCALE GENOMIC DNA]</scope>
    <source>
        <strain evidence="1 3">M4.6</strain>
    </source>
</reference>
<dbReference type="Proteomes" id="UP000235114">
    <property type="component" value="Unassembled WGS sequence"/>
</dbReference>
<dbReference type="EMBL" id="PGVA01000012">
    <property type="protein sequence ID" value="PLR84628.1"/>
    <property type="molecule type" value="Genomic_DNA"/>
</dbReference>
<dbReference type="OrthoDB" id="2339862at2"/>
<evidence type="ECO:0000313" key="3">
    <source>
        <dbReference type="Proteomes" id="UP000234951"/>
    </source>
</evidence>
<dbReference type="CDD" id="cd00093">
    <property type="entry name" value="HTH_XRE"/>
    <property type="match status" value="1"/>
</dbReference>
<keyword evidence="4" id="KW-1185">Reference proteome</keyword>
<dbReference type="SUPFAM" id="SSF47413">
    <property type="entry name" value="lambda repressor-like DNA-binding domains"/>
    <property type="match status" value="1"/>
</dbReference>
<evidence type="ECO:0000313" key="1">
    <source>
        <dbReference type="EMBL" id="PLR84628.1"/>
    </source>
</evidence>
<dbReference type="Gene3D" id="1.10.260.40">
    <property type="entry name" value="lambda repressor-like DNA-binding domains"/>
    <property type="match status" value="1"/>
</dbReference>
<dbReference type="RefSeq" id="WP_101576277.1">
    <property type="nucleotide sequence ID" value="NZ_PGVA01000012.1"/>
</dbReference>
<reference evidence="2 4" key="2">
    <citation type="submission" date="2017-12" db="EMBL/GenBank/DDBJ databases">
        <title>Comparative Functional Genomics of Dry Heat Resistant strains isolated from the Viking Spacecraft.</title>
        <authorList>
            <person name="Seuylemezian A."/>
            <person name="Cooper K."/>
            <person name="Vaishampayan P."/>
        </authorList>
    </citation>
    <scope>NUCLEOTIDE SEQUENCE [LARGE SCALE GENOMIC DNA]</scope>
    <source>
        <strain evidence="2 4">ATCC 29669</strain>
    </source>
</reference>
<protein>
    <submittedName>
        <fullName evidence="1">Transcriptional regulator</fullName>
    </submittedName>
</protein>
<dbReference type="AlphaFoldDB" id="A0A2N5GPJ6"/>
<evidence type="ECO:0000313" key="2">
    <source>
        <dbReference type="EMBL" id="PLS00780.1"/>
    </source>
</evidence>
<dbReference type="InterPro" id="IPR010982">
    <property type="entry name" value="Lambda_DNA-bd_dom_sf"/>
</dbReference>
<dbReference type="GO" id="GO:0003677">
    <property type="term" value="F:DNA binding"/>
    <property type="evidence" value="ECO:0007669"/>
    <property type="project" value="InterPro"/>
</dbReference>
<accession>A0A2N5GPJ6</accession>
<gene>
    <name evidence="1" type="ORF">CU635_06020</name>
    <name evidence="2" type="ORF">CVD25_00915</name>
</gene>
<dbReference type="InterPro" id="IPR001387">
    <property type="entry name" value="Cro/C1-type_HTH"/>
</dbReference>
<proteinExistence type="predicted"/>
<dbReference type="Proteomes" id="UP000234951">
    <property type="component" value="Unassembled WGS sequence"/>
</dbReference>
<sequence>MKERRHVPYTKFKAFLEEVGVKQSQLAKMLKKSPSALNQNLNGTGGDFSLSEVRCICIHFGISADDYFVYPEVSNSKQNEVAQ</sequence>
<evidence type="ECO:0000313" key="4">
    <source>
        <dbReference type="Proteomes" id="UP000235114"/>
    </source>
</evidence>
<organism evidence="1 3">
    <name type="scientific">Bacillus canaveralius</name>
    <dbReference type="NCBI Taxonomy" id="1403243"/>
    <lineage>
        <taxon>Bacteria</taxon>
        <taxon>Bacillati</taxon>
        <taxon>Bacillota</taxon>
        <taxon>Bacilli</taxon>
        <taxon>Bacillales</taxon>
        <taxon>Bacillaceae</taxon>
        <taxon>Bacillus</taxon>
    </lineage>
</organism>